<evidence type="ECO:0000313" key="1">
    <source>
        <dbReference type="EMBL" id="KKK60524.1"/>
    </source>
</evidence>
<name>A0A0F8Z280_9ZZZZ</name>
<accession>A0A0F8Z280</accession>
<dbReference type="InterPro" id="IPR027417">
    <property type="entry name" value="P-loop_NTPase"/>
</dbReference>
<gene>
    <name evidence="1" type="ORF">LCGC14_3023510</name>
</gene>
<sequence>VLFAAGEGRSGIKARIQAWEQVHWFSNKAQGIVLADPVPNITEELEPFIEGAKALSEDGYKLVVIDTVGRAMAGTNENAQENASTFTNLVDTLRYELNCAVLALHHTGHTDKDRVDRPG</sequence>
<dbReference type="AlphaFoldDB" id="A0A0F8Z280"/>
<dbReference type="Gene3D" id="3.40.50.300">
    <property type="entry name" value="P-loop containing nucleotide triphosphate hydrolases"/>
    <property type="match status" value="1"/>
</dbReference>
<reference evidence="1" key="1">
    <citation type="journal article" date="2015" name="Nature">
        <title>Complex archaea that bridge the gap between prokaryotes and eukaryotes.</title>
        <authorList>
            <person name="Spang A."/>
            <person name="Saw J.H."/>
            <person name="Jorgensen S.L."/>
            <person name="Zaremba-Niedzwiedzka K."/>
            <person name="Martijn J."/>
            <person name="Lind A.E."/>
            <person name="van Eijk R."/>
            <person name="Schleper C."/>
            <person name="Guy L."/>
            <person name="Ettema T.J."/>
        </authorList>
    </citation>
    <scope>NUCLEOTIDE SEQUENCE</scope>
</reference>
<organism evidence="1">
    <name type="scientific">marine sediment metagenome</name>
    <dbReference type="NCBI Taxonomy" id="412755"/>
    <lineage>
        <taxon>unclassified sequences</taxon>
        <taxon>metagenomes</taxon>
        <taxon>ecological metagenomes</taxon>
    </lineage>
</organism>
<protein>
    <submittedName>
        <fullName evidence="1">Uncharacterized protein</fullName>
    </submittedName>
</protein>
<proteinExistence type="predicted"/>
<comment type="caution">
    <text evidence="1">The sequence shown here is derived from an EMBL/GenBank/DDBJ whole genome shotgun (WGS) entry which is preliminary data.</text>
</comment>
<feature type="non-terminal residue" evidence="1">
    <location>
        <position position="1"/>
    </location>
</feature>
<dbReference type="EMBL" id="LAZR01062925">
    <property type="protein sequence ID" value="KKK60524.1"/>
    <property type="molecule type" value="Genomic_DNA"/>
</dbReference>
<dbReference type="Pfam" id="PF13481">
    <property type="entry name" value="AAA_25"/>
    <property type="match status" value="1"/>
</dbReference>